<comment type="similarity">
    <text evidence="1">Belongs to the ATP-dependent AMP-binding enzyme family.</text>
</comment>
<accession>A0AAD5EI52</accession>
<reference evidence="4" key="1">
    <citation type="submission" date="2021-06" db="EMBL/GenBank/DDBJ databases">
        <authorList>
            <consortium name="DOE Joint Genome Institute"/>
            <person name="Mondo S.J."/>
            <person name="Amses K.R."/>
            <person name="Simmons D.R."/>
            <person name="Longcore J.E."/>
            <person name="Seto K."/>
            <person name="Alves G.H."/>
            <person name="Bonds A.E."/>
            <person name="Quandt C.A."/>
            <person name="Davis W.J."/>
            <person name="Chang Y."/>
            <person name="Letcher P.M."/>
            <person name="Powell M.J."/>
            <person name="Kuo A."/>
            <person name="Labutti K."/>
            <person name="Pangilinan J."/>
            <person name="Andreopoulos W."/>
            <person name="Tritt A."/>
            <person name="Riley R."/>
            <person name="Hundley H."/>
            <person name="Johnson J."/>
            <person name="Lipzen A."/>
            <person name="Barry K."/>
            <person name="Berbee M.L."/>
            <person name="Buchler N.E."/>
            <person name="Grigoriev I.V."/>
            <person name="Spatafora J.W."/>
            <person name="Stajich J.E."/>
            <person name="James T.Y."/>
        </authorList>
    </citation>
    <scope>NUCLEOTIDE SEQUENCE</scope>
    <source>
        <strain evidence="4">AG</strain>
    </source>
</reference>
<evidence type="ECO:0000313" key="5">
    <source>
        <dbReference type="Proteomes" id="UP001206595"/>
    </source>
</evidence>
<evidence type="ECO:0000313" key="4">
    <source>
        <dbReference type="EMBL" id="KAI8583752.1"/>
    </source>
</evidence>
<evidence type="ECO:0000256" key="2">
    <source>
        <dbReference type="ARBA" id="ARBA00022598"/>
    </source>
</evidence>
<dbReference type="SUPFAM" id="SSF56801">
    <property type="entry name" value="Acetyl-CoA synthetase-like"/>
    <property type="match status" value="1"/>
</dbReference>
<name>A0AAD5EI52_UMBRA</name>
<dbReference type="PROSITE" id="PS00455">
    <property type="entry name" value="AMP_BINDING"/>
    <property type="match status" value="1"/>
</dbReference>
<dbReference type="RefSeq" id="XP_051448756.1">
    <property type="nucleotide sequence ID" value="XM_051593242.1"/>
</dbReference>
<dbReference type="InterPro" id="IPR020845">
    <property type="entry name" value="AMP-binding_CS"/>
</dbReference>
<dbReference type="PANTHER" id="PTHR24096">
    <property type="entry name" value="LONG-CHAIN-FATTY-ACID--COA LIGASE"/>
    <property type="match status" value="1"/>
</dbReference>
<dbReference type="EMBL" id="MU620894">
    <property type="protein sequence ID" value="KAI8583752.1"/>
    <property type="molecule type" value="Genomic_DNA"/>
</dbReference>
<gene>
    <name evidence="4" type="ORF">K450DRAFT_276777</name>
</gene>
<keyword evidence="5" id="KW-1185">Reference proteome</keyword>
<evidence type="ECO:0000259" key="3">
    <source>
        <dbReference type="Pfam" id="PF00501"/>
    </source>
</evidence>
<protein>
    <recommendedName>
        <fullName evidence="3">AMP-dependent synthetase/ligase domain-containing protein</fullName>
    </recommendedName>
</protein>
<dbReference type="InterPro" id="IPR000873">
    <property type="entry name" value="AMP-dep_synth/lig_dom"/>
</dbReference>
<proteinExistence type="inferred from homology"/>
<comment type="caution">
    <text evidence="4">The sequence shown here is derived from an EMBL/GenBank/DDBJ whole genome shotgun (WGS) entry which is preliminary data.</text>
</comment>
<reference evidence="4" key="2">
    <citation type="journal article" date="2022" name="Proc. Natl. Acad. Sci. U.S.A.">
        <title>Diploid-dominant life cycles characterize the early evolution of Fungi.</title>
        <authorList>
            <person name="Amses K.R."/>
            <person name="Simmons D.R."/>
            <person name="Longcore J.E."/>
            <person name="Mondo S.J."/>
            <person name="Seto K."/>
            <person name="Jeronimo G.H."/>
            <person name="Bonds A.E."/>
            <person name="Quandt C.A."/>
            <person name="Davis W.J."/>
            <person name="Chang Y."/>
            <person name="Federici B.A."/>
            <person name="Kuo A."/>
            <person name="LaButti K."/>
            <person name="Pangilinan J."/>
            <person name="Andreopoulos W."/>
            <person name="Tritt A."/>
            <person name="Riley R."/>
            <person name="Hundley H."/>
            <person name="Johnson J."/>
            <person name="Lipzen A."/>
            <person name="Barry K."/>
            <person name="Lang B.F."/>
            <person name="Cuomo C.A."/>
            <person name="Buchler N.E."/>
            <person name="Grigoriev I.V."/>
            <person name="Spatafora J.W."/>
            <person name="Stajich J.E."/>
            <person name="James T.Y."/>
        </authorList>
    </citation>
    <scope>NUCLEOTIDE SEQUENCE</scope>
    <source>
        <strain evidence="4">AG</strain>
    </source>
</reference>
<dbReference type="Pfam" id="PF00501">
    <property type="entry name" value="AMP-binding"/>
    <property type="match status" value="1"/>
</dbReference>
<sequence length="313" mass="34225">MVFVAEPLTSMPQVGIWHYVFSNPNNVSHDKPLMIDGITGDYLTYGQVKSSSLRFRAGLHKFGFKKGDALCLFSQNKVDYAVVMFGTVAAGGALTPANPAYTAKELHYQLEQTKSKIIIASAETLAVALEAAKLAGIPKSNVLLFGDSEIDGVRPYTKVLLADQEMEAVEYTYEEACNTVAYLCFSSGTTGRSKGVMTSHMNIASNLTQLAQHTKGTVDVATDRYLGVLPFYHIYGLTCMIHLAAFQGTALVVLPRFELASFLKAIETHRVTFCHIVPPIFILLAKDPSVTKYDLSSVRYFWSGAAPLSKELS</sequence>
<dbReference type="GeneID" id="75918584"/>
<keyword evidence="2" id="KW-0436">Ligase</keyword>
<dbReference type="Gene3D" id="3.40.50.980">
    <property type="match status" value="2"/>
</dbReference>
<feature type="non-terminal residue" evidence="4">
    <location>
        <position position="1"/>
    </location>
</feature>
<feature type="domain" description="AMP-dependent synthetase/ligase" evidence="3">
    <location>
        <begin position="27"/>
        <end position="312"/>
    </location>
</feature>
<dbReference type="Proteomes" id="UP001206595">
    <property type="component" value="Unassembled WGS sequence"/>
</dbReference>
<evidence type="ECO:0000256" key="1">
    <source>
        <dbReference type="ARBA" id="ARBA00006432"/>
    </source>
</evidence>
<dbReference type="AlphaFoldDB" id="A0AAD5EI52"/>
<dbReference type="PANTHER" id="PTHR24096:SF149">
    <property type="entry name" value="AMP-BINDING DOMAIN-CONTAINING PROTEIN-RELATED"/>
    <property type="match status" value="1"/>
</dbReference>
<organism evidence="4 5">
    <name type="scientific">Umbelopsis ramanniana AG</name>
    <dbReference type="NCBI Taxonomy" id="1314678"/>
    <lineage>
        <taxon>Eukaryota</taxon>
        <taxon>Fungi</taxon>
        <taxon>Fungi incertae sedis</taxon>
        <taxon>Mucoromycota</taxon>
        <taxon>Mucoromycotina</taxon>
        <taxon>Umbelopsidomycetes</taxon>
        <taxon>Umbelopsidales</taxon>
        <taxon>Umbelopsidaceae</taxon>
        <taxon>Umbelopsis</taxon>
    </lineage>
</organism>
<dbReference type="GO" id="GO:0016405">
    <property type="term" value="F:CoA-ligase activity"/>
    <property type="evidence" value="ECO:0007669"/>
    <property type="project" value="TreeGrafter"/>
</dbReference>